<accession>A0A060N9C2</accession>
<dbReference type="RefSeq" id="WP_278247337.1">
    <property type="nucleotide sequence ID" value="NZ_BA000058.1"/>
</dbReference>
<sequence length="42" mass="4885">MSKYVICCPNCGSCDLEQIDYNEFECKCGEEFDIERAEVEEL</sequence>
<dbReference type="EMBL" id="BA000058">
    <property type="protein sequence ID" value="BAO04744.1"/>
    <property type="molecule type" value="Genomic_DNA"/>
</dbReference>
<name>A0A060N9C2_CLOBO</name>
<proteinExistence type="predicted"/>
<dbReference type="AlphaFoldDB" id="A0A060N9C2"/>
<gene>
    <name evidence="1" type="ORF">CBO05P1_025</name>
</gene>
<dbReference type="Proteomes" id="UP000054164">
    <property type="component" value="Unassembled WGS sequence"/>
</dbReference>
<protein>
    <submittedName>
        <fullName evidence="1">Uncharacterized protein</fullName>
    </submittedName>
</protein>
<evidence type="ECO:0000313" key="1">
    <source>
        <dbReference type="EMBL" id="BAO04744.1"/>
    </source>
</evidence>
<dbReference type="HOGENOM" id="CLU_3249406_0_0_9"/>
<reference evidence="1" key="1">
    <citation type="submission" date="2013-10" db="EMBL/GenBank/DDBJ databases">
        <title>Draft genome sequence of Clostridium botulinum type B strain Osaka05.</title>
        <authorList>
            <person name="Sakaguchi Y."/>
            <person name="Hosomi K."/>
            <person name="Uchiyama J."/>
            <person name="Ogura Y."/>
            <person name="Sakaguchi M."/>
            <person name="Kohda T."/>
            <person name="Mukamoto M."/>
            <person name="Misawa N."/>
            <person name="Matsuzaki S."/>
            <person name="Hayashi T."/>
            <person name="Kozaki S."/>
        </authorList>
    </citation>
    <scope>NUCLEOTIDE SEQUENCE</scope>
    <source>
        <strain evidence="1">Osaka05</strain>
    </source>
</reference>
<organism evidence="1">
    <name type="scientific">Clostridium botulinum B str. Osaka05</name>
    <dbReference type="NCBI Taxonomy" id="1407017"/>
    <lineage>
        <taxon>Bacteria</taxon>
        <taxon>Bacillati</taxon>
        <taxon>Bacillota</taxon>
        <taxon>Clostridia</taxon>
        <taxon>Eubacteriales</taxon>
        <taxon>Clostridiaceae</taxon>
        <taxon>Clostridium</taxon>
    </lineage>
</organism>